<organism evidence="1 2">
    <name type="scientific">Rhodococcoides kyotonense</name>
    <dbReference type="NCBI Taxonomy" id="398843"/>
    <lineage>
        <taxon>Bacteria</taxon>
        <taxon>Bacillati</taxon>
        <taxon>Actinomycetota</taxon>
        <taxon>Actinomycetes</taxon>
        <taxon>Mycobacteriales</taxon>
        <taxon>Nocardiaceae</taxon>
        <taxon>Rhodococcoides</taxon>
    </lineage>
</organism>
<dbReference type="AlphaFoldDB" id="A0A239N3H3"/>
<feature type="non-terminal residue" evidence="1">
    <location>
        <position position="48"/>
    </location>
</feature>
<reference evidence="2" key="1">
    <citation type="submission" date="2017-06" db="EMBL/GenBank/DDBJ databases">
        <authorList>
            <person name="Varghese N."/>
            <person name="Submissions S."/>
        </authorList>
    </citation>
    <scope>NUCLEOTIDE SEQUENCE [LARGE SCALE GENOMIC DNA]</scope>
    <source>
        <strain evidence="2">JCM 23211</strain>
    </source>
</reference>
<evidence type="ECO:0000313" key="1">
    <source>
        <dbReference type="EMBL" id="SNT48984.1"/>
    </source>
</evidence>
<sequence length="48" mass="5374">MTELDEKAVAPSANLADRYRVDSGPVLMTGVQAIARHLVEQHERDRRA</sequence>
<name>A0A239N3H3_9NOCA</name>
<evidence type="ECO:0000313" key="2">
    <source>
        <dbReference type="Proteomes" id="UP000198327"/>
    </source>
</evidence>
<gene>
    <name evidence="1" type="ORF">SAMN05421642_12757</name>
</gene>
<keyword evidence="1" id="KW-0670">Pyruvate</keyword>
<accession>A0A239N3H3</accession>
<protein>
    <submittedName>
        <fullName evidence="1">Indolepyruvate ferredoxin oxidoreductase</fullName>
    </submittedName>
</protein>
<dbReference type="Proteomes" id="UP000198327">
    <property type="component" value="Unassembled WGS sequence"/>
</dbReference>
<proteinExistence type="predicted"/>
<dbReference type="EMBL" id="FZOW01000027">
    <property type="protein sequence ID" value="SNT48984.1"/>
    <property type="molecule type" value="Genomic_DNA"/>
</dbReference>
<keyword evidence="2" id="KW-1185">Reference proteome</keyword>